<evidence type="ECO:0000313" key="3">
    <source>
        <dbReference type="Proteomes" id="UP000183987"/>
    </source>
</evidence>
<reference evidence="3" key="1">
    <citation type="submission" date="2016-11" db="EMBL/GenBank/DDBJ databases">
        <authorList>
            <person name="Varghese N."/>
            <person name="Submissions S."/>
        </authorList>
    </citation>
    <scope>NUCLEOTIDE SEQUENCE [LARGE SCALE GENOMIC DNA]</scope>
    <source>
        <strain evidence="3">DSM 29326</strain>
    </source>
</reference>
<dbReference type="Gene3D" id="3.30.930.30">
    <property type="match status" value="1"/>
</dbReference>
<proteinExistence type="predicted"/>
<dbReference type="GO" id="GO:0003677">
    <property type="term" value="F:DNA binding"/>
    <property type="evidence" value="ECO:0007669"/>
    <property type="project" value="InterPro"/>
</dbReference>
<dbReference type="Pfam" id="PF01076">
    <property type="entry name" value="Mob_Pre"/>
    <property type="match status" value="1"/>
</dbReference>
<gene>
    <name evidence="2" type="ORF">SAMN05444339_11133</name>
</gene>
<accession>A0A1M5E1M8</accession>
<dbReference type="CDD" id="cd17242">
    <property type="entry name" value="MobM_relaxase"/>
    <property type="match status" value="1"/>
</dbReference>
<evidence type="ECO:0000313" key="2">
    <source>
        <dbReference type="EMBL" id="SHF73076.1"/>
    </source>
</evidence>
<sequence length="337" mass="36990">MPTTSTDQPFLVFNCEACGQEGVSAMDKHERLRISSASNIDPARRHLNPTLHGNPGGPAAALADLYASGVLQPAWQAHRPYLRIVMGASPAFFRPDELDKIGTWVPERLQTWLTVALAALRTRFGDGLVHVSLHLDEDTPHLHILVALTYWNKPRKIDRRRKGETDAAFNARKAAAEADPGKRTVGRASHPTLKLQGSIAALRAAFGSDFAPLGIHPGHPKGLDDPKPKTTRQWINEERVRLAKEWAALAAERAQVPRLKEAAVRAAFAQVHAHYQAKIAGLKKKVSDMMSAVTAWMRPLVALRNEAAAEAGLVARIRQAFKGKPDAEMCRFTFTGI</sequence>
<feature type="region of interest" description="Disordered" evidence="1">
    <location>
        <begin position="161"/>
        <end position="190"/>
    </location>
</feature>
<evidence type="ECO:0000256" key="1">
    <source>
        <dbReference type="SAM" id="MobiDB-lite"/>
    </source>
</evidence>
<name>A0A1M5E1M8_LOKAT</name>
<dbReference type="Proteomes" id="UP000183987">
    <property type="component" value="Unassembled WGS sequence"/>
</dbReference>
<dbReference type="AlphaFoldDB" id="A0A1M5E1M8"/>
<dbReference type="EMBL" id="FQUE01000011">
    <property type="protein sequence ID" value="SHF73076.1"/>
    <property type="molecule type" value="Genomic_DNA"/>
</dbReference>
<dbReference type="OrthoDB" id="7586183at2"/>
<dbReference type="InterPro" id="IPR001668">
    <property type="entry name" value="Mob_Pre"/>
</dbReference>
<keyword evidence="3" id="KW-1185">Reference proteome</keyword>
<dbReference type="STRING" id="366533.SAMN05444339_11133"/>
<dbReference type="RefSeq" id="WP_072858503.1">
    <property type="nucleotide sequence ID" value="NZ_FQUE01000011.1"/>
</dbReference>
<dbReference type="GO" id="GO:0006310">
    <property type="term" value="P:DNA recombination"/>
    <property type="evidence" value="ECO:0007669"/>
    <property type="project" value="InterPro"/>
</dbReference>
<protein>
    <submittedName>
        <fullName evidence="2">Plasmid recombination enzyme</fullName>
    </submittedName>
</protein>
<organism evidence="2 3">
    <name type="scientific">Loktanella atrilutea</name>
    <dbReference type="NCBI Taxonomy" id="366533"/>
    <lineage>
        <taxon>Bacteria</taxon>
        <taxon>Pseudomonadati</taxon>
        <taxon>Pseudomonadota</taxon>
        <taxon>Alphaproteobacteria</taxon>
        <taxon>Rhodobacterales</taxon>
        <taxon>Roseobacteraceae</taxon>
        <taxon>Loktanella</taxon>
    </lineage>
</organism>